<dbReference type="Pfam" id="PF05838">
    <property type="entry name" value="Glyco_hydro_108"/>
    <property type="match status" value="1"/>
</dbReference>
<organism evidence="3 4">
    <name type="scientific">Escherichia coli</name>
    <dbReference type="NCBI Taxonomy" id="562"/>
    <lineage>
        <taxon>Bacteria</taxon>
        <taxon>Pseudomonadati</taxon>
        <taxon>Pseudomonadota</taxon>
        <taxon>Gammaproteobacteria</taxon>
        <taxon>Enterobacterales</taxon>
        <taxon>Enterobacteriaceae</taxon>
        <taxon>Escherichia</taxon>
    </lineage>
</organism>
<evidence type="ECO:0000259" key="2">
    <source>
        <dbReference type="Pfam" id="PF09374"/>
    </source>
</evidence>
<dbReference type="Proteomes" id="UP000255201">
    <property type="component" value="Unassembled WGS sequence"/>
</dbReference>
<feature type="domain" description="TtsA-like Glycoside hydrolase family 108" evidence="1">
    <location>
        <begin position="22"/>
        <end position="106"/>
    </location>
</feature>
<evidence type="ECO:0000313" key="4">
    <source>
        <dbReference type="Proteomes" id="UP000255201"/>
    </source>
</evidence>
<dbReference type="AlphaFoldDB" id="A0A376K795"/>
<dbReference type="EMBL" id="UFZL01000003">
    <property type="protein sequence ID" value="STE77021.1"/>
    <property type="molecule type" value="Genomic_DNA"/>
</dbReference>
<name>A0A376K795_ECOLX</name>
<gene>
    <name evidence="3" type="ORF">NCTC10764_05618</name>
</gene>
<dbReference type="RefSeq" id="WP_032242246.1">
    <property type="nucleotide sequence ID" value="NZ_JAYXLI010000018.1"/>
</dbReference>
<dbReference type="Gene3D" id="1.20.141.10">
    <property type="entry name" value="Chitosanase, subunit A, domain 1"/>
    <property type="match status" value="1"/>
</dbReference>
<evidence type="ECO:0000313" key="3">
    <source>
        <dbReference type="EMBL" id="STE77021.1"/>
    </source>
</evidence>
<reference evidence="3 4" key="1">
    <citation type="submission" date="2018-06" db="EMBL/GenBank/DDBJ databases">
        <authorList>
            <consortium name="Pathogen Informatics"/>
            <person name="Doyle S."/>
        </authorList>
    </citation>
    <scope>NUCLEOTIDE SEQUENCE [LARGE SCALE GENOMIC DNA]</scope>
    <source>
        <strain evidence="3 4">NCTC10764</strain>
    </source>
</reference>
<feature type="domain" description="Peptidoglycan binding" evidence="2">
    <location>
        <begin position="110"/>
        <end position="175"/>
    </location>
</feature>
<dbReference type="SUPFAM" id="SSF53955">
    <property type="entry name" value="Lysozyme-like"/>
    <property type="match status" value="1"/>
</dbReference>
<dbReference type="Pfam" id="PF09374">
    <property type="entry name" value="PG_binding_3"/>
    <property type="match status" value="1"/>
</dbReference>
<protein>
    <submittedName>
        <fullName evidence="3">Predicted lysozyme (DUF847)</fullName>
    </submittedName>
</protein>
<dbReference type="CDD" id="cd13926">
    <property type="entry name" value="N-acetylmuramidase_GH108"/>
    <property type="match status" value="1"/>
</dbReference>
<accession>A0A376K795</accession>
<dbReference type="InterPro" id="IPR008565">
    <property type="entry name" value="TtsA-like_GH18_dom"/>
</dbReference>
<evidence type="ECO:0000259" key="1">
    <source>
        <dbReference type="Pfam" id="PF05838"/>
    </source>
</evidence>
<dbReference type="InterPro" id="IPR023346">
    <property type="entry name" value="Lysozyme-like_dom_sf"/>
</dbReference>
<proteinExistence type="predicted"/>
<sequence length="198" mass="22153">MENQKFSPAFEHALNFILRPDIEGGYVNDPTDSGGETKYGISDRRDGVIDGKTDVSGDGKPDTRIRDLTREQVAQIYWRDYWLPAGCDQWPDGVAMFVFDAAVQHGVKKAIRILQEAADVDADGIIGPRTRKAVSLSTPDWLLARCIVRRSRFYADIIKSKPAQGKYLNGWFNRMEKLTDACLEIIDTPLGIMSATRG</sequence>
<dbReference type="InterPro" id="IPR018537">
    <property type="entry name" value="Peptidoglycan-bd_3"/>
</dbReference>